<dbReference type="Pfam" id="PF00400">
    <property type="entry name" value="WD40"/>
    <property type="match status" value="2"/>
</dbReference>
<dbReference type="SMART" id="SM00320">
    <property type="entry name" value="WD40"/>
    <property type="match status" value="11"/>
</dbReference>
<keyword evidence="6" id="KW-1185">Reference proteome</keyword>
<feature type="region of interest" description="Disordered" evidence="2">
    <location>
        <begin position="2968"/>
        <end position="2987"/>
    </location>
</feature>
<dbReference type="Gene3D" id="2.130.10.10">
    <property type="entry name" value="YVTN repeat-like/Quinoprotein amine dehydrogenase"/>
    <property type="match status" value="3"/>
</dbReference>
<dbReference type="PANTHER" id="PTHR13950">
    <property type="entry name" value="RABCONNECTIN-RELATED"/>
    <property type="match status" value="1"/>
</dbReference>
<dbReference type="EMBL" id="PKMF04000541">
    <property type="protein sequence ID" value="KAK7826639.1"/>
    <property type="molecule type" value="Genomic_DNA"/>
</dbReference>
<dbReference type="FunFam" id="2.130.10.10:FF:001240">
    <property type="entry name" value="Transducin family protein / WD-40 repeat family protein"/>
    <property type="match status" value="1"/>
</dbReference>
<dbReference type="InterPro" id="IPR036322">
    <property type="entry name" value="WD40_repeat_dom_sf"/>
</dbReference>
<reference evidence="5 6" key="1">
    <citation type="journal article" date="2018" name="Sci. Data">
        <title>The draft genome sequence of cork oak.</title>
        <authorList>
            <person name="Ramos A.M."/>
            <person name="Usie A."/>
            <person name="Barbosa P."/>
            <person name="Barros P.M."/>
            <person name="Capote T."/>
            <person name="Chaves I."/>
            <person name="Simoes F."/>
            <person name="Abreu I."/>
            <person name="Carrasquinho I."/>
            <person name="Faro C."/>
            <person name="Guimaraes J.B."/>
            <person name="Mendonca D."/>
            <person name="Nobrega F."/>
            <person name="Rodrigues L."/>
            <person name="Saibo N.J.M."/>
            <person name="Varela M.C."/>
            <person name="Egas C."/>
            <person name="Matos J."/>
            <person name="Miguel C.M."/>
            <person name="Oliveira M.M."/>
            <person name="Ricardo C.P."/>
            <person name="Goncalves S."/>
        </authorList>
    </citation>
    <scope>NUCLEOTIDE SEQUENCE [LARGE SCALE GENOMIC DNA]</scope>
    <source>
        <strain evidence="6">cv. HL8</strain>
    </source>
</reference>
<dbReference type="Proteomes" id="UP000237347">
    <property type="component" value="Unassembled WGS sequence"/>
</dbReference>
<proteinExistence type="predicted"/>
<feature type="region of interest" description="Disordered" evidence="2">
    <location>
        <begin position="1"/>
        <end position="26"/>
    </location>
</feature>
<evidence type="ECO:0000313" key="5">
    <source>
        <dbReference type="EMBL" id="KAK7826639.1"/>
    </source>
</evidence>
<dbReference type="Pfam" id="PF12234">
    <property type="entry name" value="Rav1p_C"/>
    <property type="match status" value="1"/>
</dbReference>
<evidence type="ECO:0000259" key="4">
    <source>
        <dbReference type="Pfam" id="PF12234"/>
    </source>
</evidence>
<dbReference type="PROSITE" id="PS50294">
    <property type="entry name" value="WD_REPEATS_REGION"/>
    <property type="match status" value="1"/>
</dbReference>
<feature type="compositionally biased region" description="Polar residues" evidence="2">
    <location>
        <begin position="2408"/>
        <end position="2419"/>
    </location>
</feature>
<dbReference type="InterPro" id="IPR052208">
    <property type="entry name" value="DmX-like/RAVE_component"/>
</dbReference>
<organism evidence="5 6">
    <name type="scientific">Quercus suber</name>
    <name type="common">Cork oak</name>
    <dbReference type="NCBI Taxonomy" id="58331"/>
    <lineage>
        <taxon>Eukaryota</taxon>
        <taxon>Viridiplantae</taxon>
        <taxon>Streptophyta</taxon>
        <taxon>Embryophyta</taxon>
        <taxon>Tracheophyta</taxon>
        <taxon>Spermatophyta</taxon>
        <taxon>Magnoliopsida</taxon>
        <taxon>eudicotyledons</taxon>
        <taxon>Gunneridae</taxon>
        <taxon>Pentapetalae</taxon>
        <taxon>rosids</taxon>
        <taxon>fabids</taxon>
        <taxon>Fagales</taxon>
        <taxon>Fagaceae</taxon>
        <taxon>Quercus</taxon>
    </lineage>
</organism>
<evidence type="ECO:0000256" key="1">
    <source>
        <dbReference type="PROSITE-ProRule" id="PRU00221"/>
    </source>
</evidence>
<keyword evidence="3" id="KW-0812">Transmembrane</keyword>
<keyword evidence="3" id="KW-0472">Membrane</keyword>
<keyword evidence="3" id="KW-1133">Transmembrane helix</keyword>
<dbReference type="GO" id="GO:0007035">
    <property type="term" value="P:vacuolar acidification"/>
    <property type="evidence" value="ECO:0007669"/>
    <property type="project" value="TreeGrafter"/>
</dbReference>
<dbReference type="GO" id="GO:0043291">
    <property type="term" value="C:RAVE complex"/>
    <property type="evidence" value="ECO:0007669"/>
    <property type="project" value="TreeGrafter"/>
</dbReference>
<protein>
    <submittedName>
        <fullName evidence="5">Dmx-like protein 1</fullName>
    </submittedName>
</protein>
<dbReference type="SUPFAM" id="SSF50978">
    <property type="entry name" value="WD40 repeat-like"/>
    <property type="match status" value="2"/>
</dbReference>
<evidence type="ECO:0000256" key="3">
    <source>
        <dbReference type="SAM" id="Phobius"/>
    </source>
</evidence>
<evidence type="ECO:0000313" key="6">
    <source>
        <dbReference type="Proteomes" id="UP000237347"/>
    </source>
</evidence>
<feature type="transmembrane region" description="Helical" evidence="3">
    <location>
        <begin position="2995"/>
        <end position="3020"/>
    </location>
</feature>
<feature type="region of interest" description="Disordered" evidence="2">
    <location>
        <begin position="2400"/>
        <end position="2419"/>
    </location>
</feature>
<dbReference type="InterPro" id="IPR015943">
    <property type="entry name" value="WD40/YVTN_repeat-like_dom_sf"/>
</dbReference>
<name>A0AAW0JI88_QUESU</name>
<feature type="domain" description="RAVE complex protein Rav1 C-terminal" evidence="4">
    <location>
        <begin position="779"/>
        <end position="1430"/>
    </location>
</feature>
<gene>
    <name evidence="5" type="primary">Dmxl1</name>
    <name evidence="5" type="ORF">CFP56_032029</name>
</gene>
<dbReference type="PROSITE" id="PS50082">
    <property type="entry name" value="WD_REPEATS_2"/>
    <property type="match status" value="1"/>
</dbReference>
<evidence type="ECO:0000256" key="2">
    <source>
        <dbReference type="SAM" id="MobiDB-lite"/>
    </source>
</evidence>
<keyword evidence="1" id="KW-0853">WD repeat</keyword>
<dbReference type="InterPro" id="IPR001680">
    <property type="entry name" value="WD40_rpt"/>
</dbReference>
<accession>A0AAW0JI88</accession>
<sequence length="3023" mass="334677">MPDPDQMADPIPGMDPTDHLPLALLPSDPIPPAPTRSFPPGSTIDVLPNMSGYSWVAYAASSILVISHFPSPDETLIGPIFRQLLQLSSSAIAAVSWSPVSPSNGDLAAAVDNCIRLFQHDSATSKGSFCWSQNAVLVQSTKVEAIQWTGSGDGIVAGGIEVVLWRNSGKSWEIAWKLKAECPQTLVSATWSIEGPLAAAAYPSELQTEEPRVDVASKCVLVCHMKGKNDYAKTELYHPMPVSLIQWRPSTGRLLNRDVKRPSRHILLTCCLDGTVRLWCETDNGRVRKIGKETNDHRTMKRSFCVVAVIEIDQALKGTLGVDVSVLWATEIGGLLKSGDGVNQFFPAEGSEHDEAGRCEWLVGFGPGMLVYFWAIHCLDDVSPMRFPRVTLWKRQELQGFEVGELRRSSFSNAKDRLLLNKVFMSRNRLSGPPMICSLIHLLPCDSLVWLLLNTQTLNKMENTSLNKSQTEKYLSCSATGILNLGGHAGKIIQVAVYPYSGEVELAVSLDSKGLLLFWSLSTISNCILGRPTLIPTWKLYGELVTKDSYSKYTCLTWAPSVLDDELVLLMGHIAGIDCFIVRICHNEEENIECHYLFTVPFTGHGPYEDGPTNIYSNSLSSTCNKTFKYNKFMILGIWMKGFWALSWEITLHSFDLSASCCDCNFGTRDAAEGSMWKFESVFAGKRYCLAVNPSSSYLPDPHSHDQVTSFAVVCPGSLTFEQQKVTSTNDPSCSYPAYIMATGCSNGSLKLWRSNLARPSTLHVPWQLVGMFVAHQGPISAICLSGCGQKIATVSTECHPNSVSTLHIWHTVHLTGAGTFMLEDTLFLDKDIVALNWLTLGNGQLLLGVCLQNELKVYAQRRCGGQTLLNSGKALKMEIWICIAFSHTIPPIHDFLWGPRAAAVIIHDTYFCVFSQWLFLEHKKHQVEFHLNYNKENCLSCDGRTNEGILSAVFTDYDIGNFKELSIENGSGECKSGLPIKISKNDYISSNLFVEKVPLILGSGSKLGLWSMLEVVERFGGSVPSYHPEALFTNIYSGNWKRAYMAVRHLVESLTSNYGSKMETISAKSSVTIPQILLSNYFEGIFLRNSTDKGFQWSGDLNSTSSQFQSSTNQFAFNSESIASNNIFTSSSTKSELSGFVKPLENLYELAAINKKEKMQILAIIDLLGEVSNPHASTYESLDEPGRRFWVALRFQQLHFFQKLGRTASVGELVVDSGMIVWAYHSDCQENLFGAVLANEPSWQEMRAMGVGFWFTNTTQLRSRIEKLARVQYLKKKDPKDCALLYIALNRLQVLAGLFKISKDEKDKPLVGFLARNFQEEKNKAAALKNAYVLMGRHQLELAVAFFLLGGDTYSALSVCVKNLGDEQLALVICRLVEGHGGPLQHHLITKFLLPSAIEKGDYWLASLLEWELGNYLQSFCIMLGFQINPVTEKSALLSKHVAFLDPNIGLYCLALAARNSMRNAVGEKNTAVLVRWATLMTVTALKRCGLPLEALECLSSSQSVLGNTDEESNDAGNFEIPYRILKPSPRDSSNWLSCDVAFQLESLDKLDLALPYFSKLMREHPSWPDTIIGSAGASTCSKEYNIHQHDKLLQNFQHKLYIGLAQLEQRCSLVPAHIISMMLVSLCSHGFLFLGYDILHGYNSQYRSQDESHTVDSFLLYPLLHKPLLKATQEISLLFSRFITACSISCSQPKSGYIENDVSAESRSKCLDAWGYFFQGLILSLWSLRASLRMISNCVTQDLIKKPLIFLDLFEYIVHVASAWLQKNSRVLILMVQPLLIMYTNGHMPNEVDMMNLKKLLPQIAELGAQNLLIDEKAKGLQALNSVPDKKAVDAMHSIPEDERWKIIGACLWQHMARFMKQKLDLVFDKVENKLTGSTTEVIRLVSLSLAELLKTTLTNLSSYHVKQVASFLWRKVENGLPVMTLIWLKGSSQPHPRVPYEGTVSVDIMKNKDESSISEILWNICVDSEILFEGFAQDNINLSHCFDHKPSKAWSDRCMGLGVHETEESNTYDGMISSSSTSSEAGSPARGLFRNGPTFLSSWQKDTTLKKEVTTFQNPREIYKRNGELLEALCINSIDEGQAALASNRKGILFFNWEDGMSFSGQSDYIWSEADWPKNGWAGCESTPVPTCVSPGVGLGSKKGLHLGLGGATVGTGSLAKPGRYLTGGGAFGIPGYAGIGASGLGWEIQQDFEEFVDRPATVENVCTRALSSHPSRPFFLVGSSNTHIYLWEFGKDKATATYGVLPAAIVPPPYALASISALQFDDCGHRFATAALDGTICIWQLEVGGRSNIRPTESSLCFNTHALDVTFISSSGSIIAAAGNSSNGVNVVIWDTLAPPSTSRASIICHEGGARSLSVFDNDIGSGSVSPLILTGGKDGDVGLHDFRYIATGRTKRHRHPDNGEQSITSSSIDMRTGDQNRNGMLWYIPKAHLGSITKISTIPNTSLFLTGSKDGDVKLWDAKRAKLVYHWSKLHERHTFLQPSSRGYGGVVRAAVTDIQVFSHGFLTCGGDGTVKLGKAKVSAIFHAAHSVNVSKSRRVMAAAEARAVWQRAANRCFVQEDAKRAPKLACCQSSSSTSKQVDGGPTNTGDWPDHPVLGFVPLNRNPSFSNLPPDTRWWLQLQPSYGYQKGLTNEQLNALEAEVKTLIAGTDNSTTEFTEVQPQKGDIIPDDNQSPLDTQYGISAVYTNKAPEVRQQEVKALYSKNADEHLEIMDVGGKYEFMDMNPVGCPVSKQANEFCLDPESPWIGGNKNVPWWRATDKDELASLVVKKSLNHVENCDLPPPQKMYLRRHPYAHIGCFDRDEALASLDWKAQTGSISNGTHAQGCLDLTHGKQEASAEEAYIKYGSDNSFSLKSSYSTSHKDIKEMPQVSEADPGKAQLMEALCHSQTRAREAEMAAKQACAEKEHILKLFFRQASQLFAYKQWFQLLQLETLYIQIKKDDQSISTLFPVVLPRMFNRGQKQRKRLQKGTKGKRVKRGRPRHDISKYAVAFALGLSLVGAGLLLGWTVGWMLPSF</sequence>
<dbReference type="PANTHER" id="PTHR13950:SF9">
    <property type="entry name" value="RABCONNECTIN-3A"/>
    <property type="match status" value="1"/>
</dbReference>
<feature type="repeat" description="WD" evidence="1">
    <location>
        <begin position="2434"/>
        <end position="2475"/>
    </location>
</feature>
<dbReference type="InterPro" id="IPR022033">
    <property type="entry name" value="Rav1p_C"/>
</dbReference>
<comment type="caution">
    <text evidence="5">The sequence shown here is derived from an EMBL/GenBank/DDBJ whole genome shotgun (WGS) entry which is preliminary data.</text>
</comment>